<dbReference type="Proteomes" id="UP000076744">
    <property type="component" value="Unassembled WGS sequence"/>
</dbReference>
<dbReference type="Pfam" id="PF24883">
    <property type="entry name" value="NPHP3_N"/>
    <property type="match status" value="1"/>
</dbReference>
<evidence type="ECO:0000259" key="2">
    <source>
        <dbReference type="Pfam" id="PF24883"/>
    </source>
</evidence>
<protein>
    <submittedName>
        <fullName evidence="4">Uncharacterized protein</fullName>
    </submittedName>
</protein>
<evidence type="ECO:0000313" key="4">
    <source>
        <dbReference type="EMBL" id="OAA71385.1"/>
    </source>
</evidence>
<dbReference type="Pfam" id="PF25053">
    <property type="entry name" value="DUF7791"/>
    <property type="match status" value="1"/>
</dbReference>
<reference evidence="4 5" key="1">
    <citation type="journal article" date="2016" name="Genome Biol. Evol.">
        <title>Divergent and convergent evolution of fungal pathogenicity.</title>
        <authorList>
            <person name="Shang Y."/>
            <person name="Xiao G."/>
            <person name="Zheng P."/>
            <person name="Cen K."/>
            <person name="Zhan S."/>
            <person name="Wang C."/>
        </authorList>
    </citation>
    <scope>NUCLEOTIDE SEQUENCE [LARGE SCALE GENOMIC DNA]</scope>
    <source>
        <strain evidence="4 5">ARSEF 2679</strain>
    </source>
</reference>
<dbReference type="SUPFAM" id="SSF52540">
    <property type="entry name" value="P-loop containing nucleoside triphosphate hydrolases"/>
    <property type="match status" value="1"/>
</dbReference>
<dbReference type="PANTHER" id="PTHR10039">
    <property type="entry name" value="AMELOGENIN"/>
    <property type="match status" value="1"/>
</dbReference>
<name>A0A168CHL4_CORFA</name>
<keyword evidence="1" id="KW-0677">Repeat</keyword>
<accession>A0A168CHL4</accession>
<dbReference type="OrthoDB" id="443402at2759"/>
<dbReference type="STRING" id="1081104.A0A168CHL4"/>
<dbReference type="AlphaFoldDB" id="A0A168CHL4"/>
<dbReference type="GeneID" id="30018228"/>
<evidence type="ECO:0000259" key="3">
    <source>
        <dbReference type="Pfam" id="PF25053"/>
    </source>
</evidence>
<evidence type="ECO:0000313" key="5">
    <source>
        <dbReference type="Proteomes" id="UP000076744"/>
    </source>
</evidence>
<gene>
    <name evidence="4" type="ORF">ISF_01936</name>
</gene>
<comment type="caution">
    <text evidence="4">The sequence shown here is derived from an EMBL/GenBank/DDBJ whole genome shotgun (WGS) entry which is preliminary data.</text>
</comment>
<feature type="domain" description="DUF7791" evidence="3">
    <location>
        <begin position="587"/>
        <end position="700"/>
    </location>
</feature>
<dbReference type="InterPro" id="IPR056693">
    <property type="entry name" value="DUF7791"/>
</dbReference>
<feature type="domain" description="Nephrocystin 3-like N-terminal" evidence="2">
    <location>
        <begin position="258"/>
        <end position="438"/>
    </location>
</feature>
<dbReference type="InterPro" id="IPR027417">
    <property type="entry name" value="P-loop_NTPase"/>
</dbReference>
<proteinExistence type="predicted"/>
<dbReference type="RefSeq" id="XP_018707266.1">
    <property type="nucleotide sequence ID" value="XM_018845543.1"/>
</dbReference>
<organism evidence="4 5">
    <name type="scientific">Cordyceps fumosorosea (strain ARSEF 2679)</name>
    <name type="common">Isaria fumosorosea</name>
    <dbReference type="NCBI Taxonomy" id="1081104"/>
    <lineage>
        <taxon>Eukaryota</taxon>
        <taxon>Fungi</taxon>
        <taxon>Dikarya</taxon>
        <taxon>Ascomycota</taxon>
        <taxon>Pezizomycotina</taxon>
        <taxon>Sordariomycetes</taxon>
        <taxon>Hypocreomycetidae</taxon>
        <taxon>Hypocreales</taxon>
        <taxon>Cordycipitaceae</taxon>
        <taxon>Cordyceps</taxon>
    </lineage>
</organism>
<dbReference type="PANTHER" id="PTHR10039:SF5">
    <property type="entry name" value="NACHT DOMAIN-CONTAINING PROTEIN"/>
    <property type="match status" value="1"/>
</dbReference>
<evidence type="ECO:0000256" key="1">
    <source>
        <dbReference type="ARBA" id="ARBA00022737"/>
    </source>
</evidence>
<dbReference type="Gene3D" id="3.40.50.300">
    <property type="entry name" value="P-loop containing nucleotide triphosphate hydrolases"/>
    <property type="match status" value="1"/>
</dbReference>
<dbReference type="InterPro" id="IPR056884">
    <property type="entry name" value="NPHP3-like_N"/>
</dbReference>
<keyword evidence="5" id="KW-1185">Reference proteome</keyword>
<sequence>MKAITTIAHVSHLLAVLQEAARELDRLAATTRGPRRDVDVDVDQASVRLKGICSELETDAAAELSIRASPIAAHYRASSSILKNAADAAAQVAVMPMEAKSKTTAMLERLKLSKKLSTNGSDEIAAMQARIKEQVEQVSKLLSPSLLEDAENEHHELSLLPRIDASKMATLQAASSSLRASMAILAGCASEAVQTLALHLESLIAKQQQAAALAALQFYKLHERFDSITTAETDTFAWLLPGDEREAALDDHRAAAKRAFLDWLDAGTGFFYVSGKPGAGKSTLMKFIYRSPEFYERAQRGRWADTATTSSTTLVLGRFFFWKPGRPTQKSVSGMLRGLLCSVLEAQPAIAAAAMPELCASLLTTDGDDAAVAAVSDEDVKMAFQNMLSALARSKKYALLLVVDGLDELEGDHGALLTLMQSWVSQYPSTVKICVSSREHGVFESFFAKTAKFRLHELTKDDMSLLVAARLRASPALARLLPSREESPDILGPLLVERAVGVFLWVVLAVSSLEDGAEAGDIRNAGELEGRARRFPSELDDFLPYVHKSVTEHSRPWAYKAMALARFTQFTVAELLSEGGGGGYPGVGLMEFMLMDEVSQSWNLTTFSPRSDSKTASVEERQEAARRKVLCRPRGFLAVSNLSHVRSWPANGTDKLYITFTHRSVVEFLESPPAAATMATYVGSFDPFLAMASSDLAALRFASPQDFPLLKDRTNLPPSESVELSGLLADALVQRLSELIQCALALQKAKSARFLSLLDAIGDAIRRHLTLLLPLQRVRLAVEDSSPHQILINLTLANHVFEYSEWKRKQPILDGSKKAMSAGLFHAFQGMIRRCRPANRPTICSRELQGGQLIPVINNTPGLSSSKVSVERLLKVLKEFFENGLEINWSWHGTWQGATTAPEDAWTCWQVILWAIVTGDIPQEEKHEDIVTLLFSHGASADMKIIAGIPKGPLQLGDLEPTEGWYLVSPFGVRTDKIGGKKQVGDATGRSSMLPAVLMHESSPVVWWAKQHDWTFTLRDLVTLKFGKDAGKFAILLGEEKS</sequence>
<dbReference type="EMBL" id="AZHB01000003">
    <property type="protein sequence ID" value="OAA71385.1"/>
    <property type="molecule type" value="Genomic_DNA"/>
</dbReference>